<evidence type="ECO:0000256" key="1">
    <source>
        <dbReference type="SAM" id="MobiDB-lite"/>
    </source>
</evidence>
<accession>A0A7G9GAX7</accession>
<gene>
    <name evidence="4" type="ORF">H9Q79_13720</name>
</gene>
<evidence type="ECO:0000256" key="3">
    <source>
        <dbReference type="SAM" id="SignalP"/>
    </source>
</evidence>
<feature type="chain" id="PRO_5028981077" description="LPXTG cell wall anchor domain-containing protein" evidence="3">
    <location>
        <begin position="34"/>
        <end position="103"/>
    </location>
</feature>
<reference evidence="4 5" key="1">
    <citation type="submission" date="2020-08" db="EMBL/GenBank/DDBJ databases">
        <authorList>
            <person name="Liu C."/>
            <person name="Sun Q."/>
        </authorList>
    </citation>
    <scope>NUCLEOTIDE SEQUENCE [LARGE SCALE GENOMIC DNA]</scope>
    <source>
        <strain evidence="4 5">NSJ-29</strain>
    </source>
</reference>
<feature type="compositionally biased region" description="Polar residues" evidence="1">
    <location>
        <begin position="46"/>
        <end position="57"/>
    </location>
</feature>
<sequence length="103" mass="10792">MIKEKHRPFIRRLSLLAAAASICFTLTGQPAYASSPEPSSAVSTSGPESGSSVTGQSAKPVEEGTNSEEGKTTITPVAIAIAALMAGGAWLLRRTKGDYRDQR</sequence>
<keyword evidence="3" id="KW-0732">Signal</keyword>
<evidence type="ECO:0000313" key="5">
    <source>
        <dbReference type="Proteomes" id="UP000515860"/>
    </source>
</evidence>
<feature type="transmembrane region" description="Helical" evidence="2">
    <location>
        <begin position="73"/>
        <end position="92"/>
    </location>
</feature>
<keyword evidence="5" id="KW-1185">Reference proteome</keyword>
<keyword evidence="2" id="KW-1133">Transmembrane helix</keyword>
<organism evidence="4 5">
    <name type="scientific">Wansuia hejianensis</name>
    <dbReference type="NCBI Taxonomy" id="2763667"/>
    <lineage>
        <taxon>Bacteria</taxon>
        <taxon>Bacillati</taxon>
        <taxon>Bacillota</taxon>
        <taxon>Clostridia</taxon>
        <taxon>Lachnospirales</taxon>
        <taxon>Lachnospiraceae</taxon>
        <taxon>Wansuia</taxon>
    </lineage>
</organism>
<name>A0A7G9GAX7_9FIRM</name>
<dbReference type="EMBL" id="CP060635">
    <property type="protein sequence ID" value="QNM07959.1"/>
    <property type="molecule type" value="Genomic_DNA"/>
</dbReference>
<evidence type="ECO:0008006" key="6">
    <source>
        <dbReference type="Google" id="ProtNLM"/>
    </source>
</evidence>
<feature type="signal peptide" evidence="3">
    <location>
        <begin position="1"/>
        <end position="33"/>
    </location>
</feature>
<dbReference type="RefSeq" id="WP_249328531.1">
    <property type="nucleotide sequence ID" value="NZ_CP060635.1"/>
</dbReference>
<evidence type="ECO:0000313" key="4">
    <source>
        <dbReference type="EMBL" id="QNM07959.1"/>
    </source>
</evidence>
<keyword evidence="2" id="KW-0812">Transmembrane</keyword>
<dbReference type="KEGG" id="whj:H9Q79_13720"/>
<feature type="region of interest" description="Disordered" evidence="1">
    <location>
        <begin position="32"/>
        <end position="72"/>
    </location>
</feature>
<evidence type="ECO:0000256" key="2">
    <source>
        <dbReference type="SAM" id="Phobius"/>
    </source>
</evidence>
<protein>
    <recommendedName>
        <fullName evidence="6">LPXTG cell wall anchor domain-containing protein</fullName>
    </recommendedName>
</protein>
<dbReference type="AlphaFoldDB" id="A0A7G9GAX7"/>
<keyword evidence="2" id="KW-0472">Membrane</keyword>
<proteinExistence type="predicted"/>
<dbReference type="Proteomes" id="UP000515860">
    <property type="component" value="Chromosome"/>
</dbReference>
<feature type="compositionally biased region" description="Low complexity" evidence="1">
    <location>
        <begin position="32"/>
        <end position="45"/>
    </location>
</feature>